<protein>
    <submittedName>
        <fullName evidence="2">Uncharacterized protein</fullName>
    </submittedName>
</protein>
<evidence type="ECO:0000313" key="3">
    <source>
        <dbReference type="Proteomes" id="UP000574690"/>
    </source>
</evidence>
<dbReference type="EMBL" id="JABFXE010000657">
    <property type="protein sequence ID" value="NUQ89891.1"/>
    <property type="molecule type" value="Genomic_DNA"/>
</dbReference>
<reference evidence="2 3" key="1">
    <citation type="submission" date="2020-05" db="EMBL/GenBank/DDBJ databases">
        <title>DNA-SIP metagenomic assembled genomes.</title>
        <authorList>
            <person name="Yu J."/>
        </authorList>
    </citation>
    <scope>NUCLEOTIDE SEQUENCE [LARGE SCALE GENOMIC DNA]</scope>
    <source>
        <strain evidence="2">Bin5.27</strain>
    </source>
</reference>
<dbReference type="AlphaFoldDB" id="A0A850CD77"/>
<gene>
    <name evidence="2" type="ORF">HOQ43_15695</name>
</gene>
<feature type="non-terminal residue" evidence="2">
    <location>
        <position position="67"/>
    </location>
</feature>
<feature type="signal peptide" evidence="1">
    <location>
        <begin position="1"/>
        <end position="21"/>
    </location>
</feature>
<dbReference type="Proteomes" id="UP000574690">
    <property type="component" value="Unassembled WGS sequence"/>
</dbReference>
<comment type="caution">
    <text evidence="2">The sequence shown here is derived from an EMBL/GenBank/DDBJ whole genome shotgun (WGS) entry which is preliminary data.</text>
</comment>
<evidence type="ECO:0000313" key="2">
    <source>
        <dbReference type="EMBL" id="NUQ89891.1"/>
    </source>
</evidence>
<evidence type="ECO:0000256" key="1">
    <source>
        <dbReference type="SAM" id="SignalP"/>
    </source>
</evidence>
<sequence length="67" mass="6985">MLLVIAIAMGVVAATPSVASAAYITGGWNDNPTLCSSSSSCMTSGNVVRMWQNILATWKGYGTSTRN</sequence>
<keyword evidence="1" id="KW-0732">Signal</keyword>
<feature type="chain" id="PRO_5032735529" evidence="1">
    <location>
        <begin position="22"/>
        <end position="67"/>
    </location>
</feature>
<organism evidence="2 3">
    <name type="scientific">Glycomyces artemisiae</name>
    <dbReference type="NCBI Taxonomy" id="1076443"/>
    <lineage>
        <taxon>Bacteria</taxon>
        <taxon>Bacillati</taxon>
        <taxon>Actinomycetota</taxon>
        <taxon>Actinomycetes</taxon>
        <taxon>Glycomycetales</taxon>
        <taxon>Glycomycetaceae</taxon>
        <taxon>Glycomyces</taxon>
    </lineage>
</organism>
<accession>A0A850CD77</accession>
<proteinExistence type="predicted"/>
<name>A0A850CD77_9ACTN</name>